<dbReference type="InterPro" id="IPR000983">
    <property type="entry name" value="Bac_GSPG_pilin"/>
</dbReference>
<reference evidence="13 14" key="1">
    <citation type="submission" date="2020-08" db="EMBL/GenBank/DDBJ databases">
        <title>Genomic Encyclopedia of Type Strains, Phase IV (KMG-IV): sequencing the most valuable type-strain genomes for metagenomic binning, comparative biology and taxonomic classification.</title>
        <authorList>
            <person name="Goeker M."/>
        </authorList>
    </citation>
    <scope>NUCLEOTIDE SEQUENCE [LARGE SCALE GENOMIC DNA]</scope>
    <source>
        <strain evidence="13 14">DSM 101806</strain>
    </source>
</reference>
<dbReference type="GO" id="GO:0015627">
    <property type="term" value="C:type II protein secretion system complex"/>
    <property type="evidence" value="ECO:0007669"/>
    <property type="project" value="InterPro"/>
</dbReference>
<comment type="caution">
    <text evidence="13">The sequence shown here is derived from an EMBL/GenBank/DDBJ whole genome shotgun (WGS) entry which is preliminary data.</text>
</comment>
<dbReference type="SUPFAM" id="SSF54523">
    <property type="entry name" value="Pili subunits"/>
    <property type="match status" value="1"/>
</dbReference>
<feature type="region of interest" description="Disordered" evidence="10">
    <location>
        <begin position="120"/>
        <end position="140"/>
    </location>
</feature>
<evidence type="ECO:0000313" key="14">
    <source>
        <dbReference type="Proteomes" id="UP000557392"/>
    </source>
</evidence>
<keyword evidence="4" id="KW-1003">Cell membrane</keyword>
<feature type="domain" description="Type II secretion system protein GspG C-terminal" evidence="12">
    <location>
        <begin position="33"/>
        <end position="139"/>
    </location>
</feature>
<feature type="transmembrane region" description="Helical" evidence="11">
    <location>
        <begin position="12"/>
        <end position="35"/>
    </location>
</feature>
<evidence type="ECO:0000256" key="9">
    <source>
        <dbReference type="ARBA" id="ARBA00023136"/>
    </source>
</evidence>
<dbReference type="GO" id="GO:0005886">
    <property type="term" value="C:plasma membrane"/>
    <property type="evidence" value="ECO:0007669"/>
    <property type="project" value="UniProtKB-SubCell"/>
</dbReference>
<dbReference type="InterPro" id="IPR013545">
    <property type="entry name" value="T2SS_protein-GspG_C"/>
</dbReference>
<keyword evidence="6" id="KW-0997">Cell inner membrane</keyword>
<dbReference type="NCBIfam" id="TIGR02532">
    <property type="entry name" value="IV_pilin_GFxxxE"/>
    <property type="match status" value="1"/>
</dbReference>
<dbReference type="PROSITE" id="PS00409">
    <property type="entry name" value="PROKAR_NTER_METHYL"/>
    <property type="match status" value="1"/>
</dbReference>
<evidence type="ECO:0000256" key="7">
    <source>
        <dbReference type="ARBA" id="ARBA00022692"/>
    </source>
</evidence>
<evidence type="ECO:0000256" key="2">
    <source>
        <dbReference type="ARBA" id="ARBA00009984"/>
    </source>
</evidence>
<dbReference type="AlphaFoldDB" id="A0A7W6NX51"/>
<evidence type="ECO:0000256" key="8">
    <source>
        <dbReference type="ARBA" id="ARBA00022989"/>
    </source>
</evidence>
<proteinExistence type="inferred from homology"/>
<dbReference type="InterPro" id="IPR010054">
    <property type="entry name" value="Type2_sec_GspG"/>
</dbReference>
<keyword evidence="14" id="KW-1185">Reference proteome</keyword>
<comment type="similarity">
    <text evidence="2">Belongs to the GSP G family.</text>
</comment>
<evidence type="ECO:0000256" key="6">
    <source>
        <dbReference type="ARBA" id="ARBA00022519"/>
    </source>
</evidence>
<dbReference type="RefSeq" id="WP_221262733.1">
    <property type="nucleotide sequence ID" value="NZ_JACIEH010000002.1"/>
</dbReference>
<evidence type="ECO:0000256" key="3">
    <source>
        <dbReference type="ARBA" id="ARBA00020042"/>
    </source>
</evidence>
<keyword evidence="7 11" id="KW-0812">Transmembrane</keyword>
<organism evidence="13 14">
    <name type="scientific">Sphingomonas kyeonggiensis</name>
    <dbReference type="NCBI Taxonomy" id="1268553"/>
    <lineage>
        <taxon>Bacteria</taxon>
        <taxon>Pseudomonadati</taxon>
        <taxon>Pseudomonadota</taxon>
        <taxon>Alphaproteobacteria</taxon>
        <taxon>Sphingomonadales</taxon>
        <taxon>Sphingomonadaceae</taxon>
        <taxon>Sphingomonas</taxon>
    </lineage>
</organism>
<protein>
    <recommendedName>
        <fullName evidence="3">Type II secretion system core protein G</fullName>
    </recommendedName>
</protein>
<dbReference type="Pfam" id="PF07963">
    <property type="entry name" value="N_methyl"/>
    <property type="match status" value="1"/>
</dbReference>
<comment type="subcellular location">
    <subcellularLocation>
        <location evidence="1">Cell inner membrane</location>
        <topology evidence="1">Single-pass membrane protein</topology>
    </subcellularLocation>
</comment>
<dbReference type="EMBL" id="JACIEH010000002">
    <property type="protein sequence ID" value="MBB4099262.1"/>
    <property type="molecule type" value="Genomic_DNA"/>
</dbReference>
<evidence type="ECO:0000256" key="1">
    <source>
        <dbReference type="ARBA" id="ARBA00004377"/>
    </source>
</evidence>
<evidence type="ECO:0000256" key="4">
    <source>
        <dbReference type="ARBA" id="ARBA00022475"/>
    </source>
</evidence>
<dbReference type="Gene3D" id="3.30.700.10">
    <property type="entry name" value="Glycoprotein, Type 4 Pilin"/>
    <property type="match status" value="1"/>
</dbReference>
<accession>A0A7W6NX51</accession>
<dbReference type="NCBIfam" id="TIGR01710">
    <property type="entry name" value="typeII_sec_gspG"/>
    <property type="match status" value="1"/>
</dbReference>
<dbReference type="PANTHER" id="PTHR30093:SF45">
    <property type="entry name" value="TYPE II SECRETION SYSTEM CORE PROTEIN G"/>
    <property type="match status" value="1"/>
</dbReference>
<dbReference type="InterPro" id="IPR045584">
    <property type="entry name" value="Pilin-like"/>
</dbReference>
<sequence length="140" mass="14931">MRKDNGRDAGFTLLELLVVLAILGLLAAIVGPQVMKYLDSSKSQSARVQAKNVAAALNLFKLDASRFPTAEEGVAALIKQPANVPNWNGPYLPEQSAILDPWGRPYLLKIPGEHGDIDVYSLGSDGQPGGTGEARDVGNY</sequence>
<evidence type="ECO:0000313" key="13">
    <source>
        <dbReference type="EMBL" id="MBB4099262.1"/>
    </source>
</evidence>
<dbReference type="InterPro" id="IPR012902">
    <property type="entry name" value="N_methyl_site"/>
</dbReference>
<gene>
    <name evidence="13" type="ORF">GGR46_002826</name>
</gene>
<dbReference type="Proteomes" id="UP000557392">
    <property type="component" value="Unassembled WGS sequence"/>
</dbReference>
<evidence type="ECO:0000256" key="5">
    <source>
        <dbReference type="ARBA" id="ARBA00022481"/>
    </source>
</evidence>
<dbReference type="PANTHER" id="PTHR30093">
    <property type="entry name" value="GENERAL SECRETION PATHWAY PROTEIN G"/>
    <property type="match status" value="1"/>
</dbReference>
<dbReference type="PRINTS" id="PR00813">
    <property type="entry name" value="BCTERIALGSPG"/>
</dbReference>
<evidence type="ECO:0000256" key="11">
    <source>
        <dbReference type="SAM" id="Phobius"/>
    </source>
</evidence>
<evidence type="ECO:0000256" key="10">
    <source>
        <dbReference type="SAM" id="MobiDB-lite"/>
    </source>
</evidence>
<keyword evidence="9 11" id="KW-0472">Membrane</keyword>
<dbReference type="GO" id="GO:0015628">
    <property type="term" value="P:protein secretion by the type II secretion system"/>
    <property type="evidence" value="ECO:0007669"/>
    <property type="project" value="InterPro"/>
</dbReference>
<keyword evidence="8 11" id="KW-1133">Transmembrane helix</keyword>
<name>A0A7W6NX51_9SPHN</name>
<keyword evidence="5" id="KW-0488">Methylation</keyword>
<dbReference type="Pfam" id="PF08334">
    <property type="entry name" value="T2SSG"/>
    <property type="match status" value="1"/>
</dbReference>
<evidence type="ECO:0000259" key="12">
    <source>
        <dbReference type="Pfam" id="PF08334"/>
    </source>
</evidence>